<evidence type="ECO:0000313" key="3">
    <source>
        <dbReference type="Proteomes" id="UP000492820"/>
    </source>
</evidence>
<dbReference type="WBParaSite" id="EgrG_000074600">
    <property type="protein sequence ID" value="EgrG_000074600"/>
    <property type="gene ID" value="EgrG_000074600"/>
</dbReference>
<reference evidence="2 3" key="1">
    <citation type="journal article" date="2013" name="Nature">
        <title>The genomes of four tapeworm species reveal adaptations to parasitism.</title>
        <authorList>
            <person name="Tsai I.J."/>
            <person name="Zarowiecki M."/>
            <person name="Holroyd N."/>
            <person name="Garciarrubio A."/>
            <person name="Sanchez-Flores A."/>
            <person name="Brooks K.L."/>
            <person name="Tracey A."/>
            <person name="Bobes R.J."/>
            <person name="Fragoso G."/>
            <person name="Sciutto E."/>
            <person name="Aslett M."/>
            <person name="Beasley H."/>
            <person name="Bennett H.M."/>
            <person name="Cai J."/>
            <person name="Camicia F."/>
            <person name="Clark R."/>
            <person name="Cucher M."/>
            <person name="De Silva N."/>
            <person name="Day T.A."/>
            <person name="Deplazes P."/>
            <person name="Estrada K."/>
            <person name="Fernandez C."/>
            <person name="Holland P.W."/>
            <person name="Hou J."/>
            <person name="Hu S."/>
            <person name="Huckvale T."/>
            <person name="Hung S.S."/>
            <person name="Kamenetzky L."/>
            <person name="Keane J.A."/>
            <person name="Kiss F."/>
            <person name="Koziol U."/>
            <person name="Lambert O."/>
            <person name="Liu K."/>
            <person name="Luo X."/>
            <person name="Luo Y."/>
            <person name="Macchiaroli N."/>
            <person name="Nichol S."/>
            <person name="Paps J."/>
            <person name="Parkinson J."/>
            <person name="Pouchkina-Stantcheva N."/>
            <person name="Riddiford N."/>
            <person name="Rosenzvit M."/>
            <person name="Salinas G."/>
            <person name="Wasmuth J.D."/>
            <person name="Zamanian M."/>
            <person name="Zheng Y."/>
            <person name="Cai X."/>
            <person name="Soberon X."/>
            <person name="Olson P.D."/>
            <person name="Laclette J.P."/>
            <person name="Brehm K."/>
            <person name="Berriman M."/>
            <person name="Garciarrubio A."/>
            <person name="Bobes R.J."/>
            <person name="Fragoso G."/>
            <person name="Sanchez-Flores A."/>
            <person name="Estrada K."/>
            <person name="Cevallos M.A."/>
            <person name="Morett E."/>
            <person name="Gonzalez V."/>
            <person name="Portillo T."/>
            <person name="Ochoa-Leyva A."/>
            <person name="Jose M.V."/>
            <person name="Sciutto E."/>
            <person name="Landa A."/>
            <person name="Jimenez L."/>
            <person name="Valdes V."/>
            <person name="Carrero J.C."/>
            <person name="Larralde C."/>
            <person name="Morales-Montor J."/>
            <person name="Limon-Lason J."/>
            <person name="Soberon X."/>
            <person name="Laclette J.P."/>
        </authorList>
    </citation>
    <scope>NUCLEOTIDE SEQUENCE [LARGE SCALE GENOMIC DNA]</scope>
</reference>
<dbReference type="AlphaFoldDB" id="A0A068WP77"/>
<feature type="region of interest" description="Disordered" evidence="1">
    <location>
        <begin position="68"/>
        <end position="92"/>
    </location>
</feature>
<dbReference type="OrthoDB" id="5981855at2759"/>
<gene>
    <name evidence="2" type="ORF">EgrG_000074600</name>
</gene>
<reference evidence="4" key="3">
    <citation type="submission" date="2020-10" db="UniProtKB">
        <authorList>
            <consortium name="WormBaseParasite"/>
        </authorList>
    </citation>
    <scope>IDENTIFICATION</scope>
</reference>
<dbReference type="EMBL" id="LK028585">
    <property type="protein sequence ID" value="CDS21919.1"/>
    <property type="molecule type" value="Genomic_DNA"/>
</dbReference>
<evidence type="ECO:0000256" key="1">
    <source>
        <dbReference type="SAM" id="MobiDB-lite"/>
    </source>
</evidence>
<name>A0A068WP77_ECHGR</name>
<sequence length="92" mass="10639">MEVVSNLRGSDLTDDFNRGTSPRFRDGFLNAISCCPFVKHYRRKCQRTRFHRNFQTLIVSSDVEHAPLPGQLSQKYNRKVPQKHQTTNSAMA</sequence>
<protein>
    <submittedName>
        <fullName evidence="2 4">Expressed protein</fullName>
    </submittedName>
</protein>
<organism evidence="2">
    <name type="scientific">Echinococcus granulosus</name>
    <name type="common">Hydatid tapeworm</name>
    <dbReference type="NCBI Taxonomy" id="6210"/>
    <lineage>
        <taxon>Eukaryota</taxon>
        <taxon>Metazoa</taxon>
        <taxon>Spiralia</taxon>
        <taxon>Lophotrochozoa</taxon>
        <taxon>Platyhelminthes</taxon>
        <taxon>Cestoda</taxon>
        <taxon>Eucestoda</taxon>
        <taxon>Cyclophyllidea</taxon>
        <taxon>Taeniidae</taxon>
        <taxon>Echinococcus</taxon>
        <taxon>Echinococcus granulosus group</taxon>
    </lineage>
</organism>
<feature type="compositionally biased region" description="Polar residues" evidence="1">
    <location>
        <begin position="83"/>
        <end position="92"/>
    </location>
</feature>
<evidence type="ECO:0000313" key="4">
    <source>
        <dbReference type="WBParaSite" id="EgrG_000074600"/>
    </source>
</evidence>
<proteinExistence type="predicted"/>
<dbReference type="Proteomes" id="UP000492820">
    <property type="component" value="Unassembled WGS sequence"/>
</dbReference>
<accession>A0A068WP77</accession>
<evidence type="ECO:0000313" key="2">
    <source>
        <dbReference type="EMBL" id="CDS21919.1"/>
    </source>
</evidence>
<reference evidence="2" key="2">
    <citation type="submission" date="2014-06" db="EMBL/GenBank/DDBJ databases">
        <authorList>
            <person name="Aslett M."/>
        </authorList>
    </citation>
    <scope>NUCLEOTIDE SEQUENCE</scope>
</reference>